<feature type="compositionally biased region" description="Low complexity" evidence="6">
    <location>
        <begin position="563"/>
        <end position="573"/>
    </location>
</feature>
<dbReference type="SUPFAM" id="SSF54695">
    <property type="entry name" value="POZ domain"/>
    <property type="match status" value="1"/>
</dbReference>
<gene>
    <name evidence="9" type="ORF">CITCOLO1_LOCUS3272</name>
</gene>
<evidence type="ECO:0000256" key="6">
    <source>
        <dbReference type="SAM" id="MobiDB-lite"/>
    </source>
</evidence>
<feature type="region of interest" description="Disordered" evidence="6">
    <location>
        <begin position="556"/>
        <end position="605"/>
    </location>
</feature>
<dbReference type="CDD" id="cd18310">
    <property type="entry name" value="BTB_POZ_NPR_plant"/>
    <property type="match status" value="1"/>
</dbReference>
<evidence type="ECO:0000256" key="3">
    <source>
        <dbReference type="ARBA" id="ARBA00044947"/>
    </source>
</evidence>
<dbReference type="InterPro" id="IPR044292">
    <property type="entry name" value="NPR"/>
</dbReference>
<dbReference type="Proteomes" id="UP001642487">
    <property type="component" value="Chromosome 10"/>
</dbReference>
<dbReference type="InterPro" id="IPR057250">
    <property type="entry name" value="Znf_C2HC_NPR-type"/>
</dbReference>
<feature type="compositionally biased region" description="Low complexity" evidence="6">
    <location>
        <begin position="1"/>
        <end position="25"/>
    </location>
</feature>
<feature type="repeat" description="ANK" evidence="4">
    <location>
        <begin position="328"/>
        <end position="353"/>
    </location>
</feature>
<sequence length="635" mass="70358">MADSYEPSSSLSFTSSSHTNGSQSCNMSTSSASGPVPSLEVISLNKLSSNLAQLLTNDGCDYTDADIVVEGVSVGIHRCILAARSRFFHDLFQKDEKPSIKDGKPQYHMNELLPYGKVGYEAFLILLSYLYTGKLKPSPADVSTCVDNSCGHDACGPAIDFAVQLTYASSIFQLPELVSLFQRHLLNYVVKALVENVIQILVLAFHCQLSPLVTQCIDRIARSDLEFASLEKGLPFEVAESIKLVQLKSQGGDEQKLIADSPRDKRIKKIRQALDSDDVALMKLLLSESDVTLDEANALHYAAAYCDPKSLSEVLNLGMADVNLRNSRGYTVLHVAAMRKDPSVILSLLNKGARALDLTLDGRTAANICQRLTRPKDYHAKTEKGQETNKDRLCIDILEREIWRNPTSDSSILSLAMADDVHMKLIYLENRVAFARLFFPSEARLAMDIANADTTSEFVGLSMPKSSNKNLREVNLNETPSEQNKRFLSRMQALVKTVETGKRYFPNCSEALDKFVTDELPDLLYLEKGTAEEQRIKRKRFKELKNDVQKAFDKDKAAKLNQSGLSPSSSSTSLKDGANPSKNKYPIFAIKKQKQPTKSTSNKRDALSSAPFVAYEEQCCSDGDAATVVLHYFLL</sequence>
<evidence type="ECO:0000256" key="5">
    <source>
        <dbReference type="PROSITE-ProRule" id="PRU01391"/>
    </source>
</evidence>
<dbReference type="PANTHER" id="PTHR46475:SF2">
    <property type="entry name" value="REGULATORY PROTEIN NPR3"/>
    <property type="match status" value="1"/>
</dbReference>
<organism evidence="9 10">
    <name type="scientific">Citrullus colocynthis</name>
    <name type="common">colocynth</name>
    <dbReference type="NCBI Taxonomy" id="252529"/>
    <lineage>
        <taxon>Eukaryota</taxon>
        <taxon>Viridiplantae</taxon>
        <taxon>Streptophyta</taxon>
        <taxon>Embryophyta</taxon>
        <taxon>Tracheophyta</taxon>
        <taxon>Spermatophyta</taxon>
        <taxon>Magnoliopsida</taxon>
        <taxon>eudicotyledons</taxon>
        <taxon>Gunneridae</taxon>
        <taxon>Pentapetalae</taxon>
        <taxon>rosids</taxon>
        <taxon>fabids</taxon>
        <taxon>Cucurbitales</taxon>
        <taxon>Cucurbitaceae</taxon>
        <taxon>Benincaseae</taxon>
        <taxon>Citrullus</taxon>
    </lineage>
</organism>
<dbReference type="PANTHER" id="PTHR46475">
    <property type="entry name" value="REGULATORY PROTEIN NPR3"/>
    <property type="match status" value="1"/>
</dbReference>
<dbReference type="PROSITE" id="PS50097">
    <property type="entry name" value="BTB"/>
    <property type="match status" value="1"/>
</dbReference>
<feature type="region of interest" description="Disordered" evidence="6">
    <location>
        <begin position="1"/>
        <end position="32"/>
    </location>
</feature>
<evidence type="ECO:0000256" key="4">
    <source>
        <dbReference type="PROSITE-ProRule" id="PRU00023"/>
    </source>
</evidence>
<evidence type="ECO:0000259" key="7">
    <source>
        <dbReference type="PROSITE" id="PS50097"/>
    </source>
</evidence>
<protein>
    <submittedName>
        <fullName evidence="9">Uncharacterized protein</fullName>
    </submittedName>
</protein>
<dbReference type="InterPro" id="IPR021094">
    <property type="entry name" value="NPR1/NIM1-like_C"/>
</dbReference>
<name>A0ABP0XTY3_9ROSI</name>
<dbReference type="Gene3D" id="1.25.40.20">
    <property type="entry name" value="Ankyrin repeat-containing domain"/>
    <property type="match status" value="1"/>
</dbReference>
<dbReference type="Pfam" id="PF12313">
    <property type="entry name" value="NPR1_like_C"/>
    <property type="match status" value="1"/>
</dbReference>
<dbReference type="InterPro" id="IPR002110">
    <property type="entry name" value="Ankyrin_rpt"/>
</dbReference>
<keyword evidence="5" id="KW-0862">Zinc</keyword>
<evidence type="ECO:0000256" key="1">
    <source>
        <dbReference type="ARBA" id="ARBA00004906"/>
    </source>
</evidence>
<dbReference type="SUPFAM" id="SSF48403">
    <property type="entry name" value="Ankyrin repeat"/>
    <property type="match status" value="1"/>
</dbReference>
<dbReference type="SMART" id="SM00225">
    <property type="entry name" value="BTB"/>
    <property type="match status" value="1"/>
</dbReference>
<dbReference type="Pfam" id="PF00651">
    <property type="entry name" value="BTB"/>
    <property type="match status" value="1"/>
</dbReference>
<keyword evidence="5" id="KW-0479">Metal-binding</keyword>
<dbReference type="EMBL" id="OZ021744">
    <property type="protein sequence ID" value="CAK9311612.1"/>
    <property type="molecule type" value="Genomic_DNA"/>
</dbReference>
<feature type="domain" description="BTB" evidence="7">
    <location>
        <begin position="63"/>
        <end position="139"/>
    </location>
</feature>
<keyword evidence="4" id="KW-0040">ANK repeat</keyword>
<accession>A0ABP0XTY3</accession>
<dbReference type="Gene3D" id="3.30.710.10">
    <property type="entry name" value="Potassium Channel Kv1.1, Chain A"/>
    <property type="match status" value="1"/>
</dbReference>
<evidence type="ECO:0000313" key="10">
    <source>
        <dbReference type="Proteomes" id="UP001642487"/>
    </source>
</evidence>
<reference evidence="9 10" key="1">
    <citation type="submission" date="2024-03" db="EMBL/GenBank/DDBJ databases">
        <authorList>
            <person name="Gkanogiannis A."/>
            <person name="Becerra Lopez-Lavalle L."/>
        </authorList>
    </citation>
    <scope>NUCLEOTIDE SEQUENCE [LARGE SCALE GENOMIC DNA]</scope>
</reference>
<keyword evidence="5" id="KW-0863">Zinc-finger</keyword>
<proteinExistence type="inferred from homology"/>
<dbReference type="InterPro" id="IPR000210">
    <property type="entry name" value="BTB/POZ_dom"/>
</dbReference>
<dbReference type="InterPro" id="IPR036770">
    <property type="entry name" value="Ankyrin_rpt-contain_sf"/>
</dbReference>
<evidence type="ECO:0000259" key="8">
    <source>
        <dbReference type="PROSITE" id="PS52046"/>
    </source>
</evidence>
<keyword evidence="10" id="KW-1185">Reference proteome</keyword>
<dbReference type="PROSITE" id="PS50297">
    <property type="entry name" value="ANK_REP_REGION"/>
    <property type="match status" value="1"/>
</dbReference>
<comment type="pathway">
    <text evidence="1">Protein modification; protein ubiquitination.</text>
</comment>
<dbReference type="Pfam" id="PF12796">
    <property type="entry name" value="Ank_2"/>
    <property type="match status" value="1"/>
</dbReference>
<feature type="domain" description="C2HC NPR-type" evidence="8">
    <location>
        <begin position="142"/>
        <end position="156"/>
    </location>
</feature>
<evidence type="ECO:0000256" key="2">
    <source>
        <dbReference type="ARBA" id="ARBA00022821"/>
    </source>
</evidence>
<dbReference type="InterPro" id="IPR011333">
    <property type="entry name" value="SKP1/BTB/POZ_sf"/>
</dbReference>
<evidence type="ECO:0000313" key="9">
    <source>
        <dbReference type="EMBL" id="CAK9311612.1"/>
    </source>
</evidence>
<dbReference type="SMART" id="SM00248">
    <property type="entry name" value="ANK"/>
    <property type="match status" value="2"/>
</dbReference>
<keyword evidence="2" id="KW-0611">Plant defense</keyword>
<dbReference type="PROSITE" id="PS52046">
    <property type="entry name" value="ZF_C2HC_NPR"/>
    <property type="match status" value="1"/>
</dbReference>
<comment type="caution">
    <text evidence="5">Lacks conserved residue(s) required for the propagation of feature annotation.</text>
</comment>
<comment type="similarity">
    <text evidence="3">Belongs to the plant 'ANKYRIN-BTB/POZ' family. 'NPR1-like' subfamily.</text>
</comment>
<dbReference type="PROSITE" id="PS50088">
    <property type="entry name" value="ANK_REPEAT"/>
    <property type="match status" value="1"/>
</dbReference>